<evidence type="ECO:0000313" key="4">
    <source>
        <dbReference type="Proteomes" id="UP000193870"/>
    </source>
</evidence>
<name>A0A1Y5SVI4_9RHOB</name>
<dbReference type="Gene3D" id="3.10.180.10">
    <property type="entry name" value="2,3-Dihydroxybiphenyl 1,2-Dioxygenase, domain 1"/>
    <property type="match status" value="1"/>
</dbReference>
<dbReference type="InterPro" id="IPR029068">
    <property type="entry name" value="Glyas_Bleomycin-R_OHBP_Dase"/>
</dbReference>
<dbReference type="PANTHER" id="PTHR21366:SF14">
    <property type="entry name" value="GLYOXALASE DOMAIN-CONTAINING PROTEIN 5"/>
    <property type="match status" value="1"/>
</dbReference>
<dbReference type="InterPro" id="IPR050383">
    <property type="entry name" value="GlyoxalaseI/FosfomycinResist"/>
</dbReference>
<accession>A0A1Y5SVI4</accession>
<evidence type="ECO:0000313" key="3">
    <source>
        <dbReference type="EMBL" id="SLN47965.1"/>
    </source>
</evidence>
<dbReference type="GO" id="GO:0004462">
    <property type="term" value="F:lactoylglutathione lyase activity"/>
    <property type="evidence" value="ECO:0007669"/>
    <property type="project" value="InterPro"/>
</dbReference>
<protein>
    <submittedName>
        <fullName evidence="3">Glutathione transferase FosA</fullName>
        <ecNumber evidence="3">2.5.1.18</ecNumber>
    </submittedName>
</protein>
<dbReference type="OrthoDB" id="9792626at2"/>
<dbReference type="InterPro" id="IPR004360">
    <property type="entry name" value="Glyas_Fos-R_dOase_dom"/>
</dbReference>
<proteinExistence type="predicted"/>
<dbReference type="PANTHER" id="PTHR21366">
    <property type="entry name" value="GLYOXALASE FAMILY PROTEIN"/>
    <property type="match status" value="1"/>
</dbReference>
<dbReference type="AlphaFoldDB" id="A0A1Y5SVI4"/>
<dbReference type="STRING" id="315423.SAMN04488020_105209"/>
<dbReference type="PROSITE" id="PS00934">
    <property type="entry name" value="GLYOXALASE_I_1"/>
    <property type="match status" value="1"/>
</dbReference>
<organism evidence="3 4">
    <name type="scientific">Palleronia marisminoris</name>
    <dbReference type="NCBI Taxonomy" id="315423"/>
    <lineage>
        <taxon>Bacteria</taxon>
        <taxon>Pseudomonadati</taxon>
        <taxon>Pseudomonadota</taxon>
        <taxon>Alphaproteobacteria</taxon>
        <taxon>Rhodobacterales</taxon>
        <taxon>Roseobacteraceae</taxon>
        <taxon>Palleronia</taxon>
    </lineage>
</organism>
<dbReference type="SUPFAM" id="SSF54593">
    <property type="entry name" value="Glyoxalase/Bleomycin resistance protein/Dihydroxybiphenyl dioxygenase"/>
    <property type="match status" value="1"/>
</dbReference>
<dbReference type="GO" id="GO:0004364">
    <property type="term" value="F:glutathione transferase activity"/>
    <property type="evidence" value="ECO:0007669"/>
    <property type="project" value="UniProtKB-EC"/>
</dbReference>
<dbReference type="InterPro" id="IPR018146">
    <property type="entry name" value="Glyoxalase_1_CS"/>
</dbReference>
<dbReference type="PROSITE" id="PS51819">
    <property type="entry name" value="VOC"/>
    <property type="match status" value="1"/>
</dbReference>
<reference evidence="3 4" key="1">
    <citation type="submission" date="2017-03" db="EMBL/GenBank/DDBJ databases">
        <authorList>
            <person name="Afonso C.L."/>
            <person name="Miller P.J."/>
            <person name="Scott M.A."/>
            <person name="Spackman E."/>
            <person name="Goraichik I."/>
            <person name="Dimitrov K.M."/>
            <person name="Suarez D.L."/>
            <person name="Swayne D.E."/>
        </authorList>
    </citation>
    <scope>NUCLEOTIDE SEQUENCE [LARGE SCALE GENOMIC DNA]</scope>
    <source>
        <strain evidence="3 4">CECT 7066</strain>
    </source>
</reference>
<keyword evidence="3" id="KW-0808">Transferase</keyword>
<dbReference type="InterPro" id="IPR037523">
    <property type="entry name" value="VOC_core"/>
</dbReference>
<keyword evidence="4" id="KW-1185">Reference proteome</keyword>
<dbReference type="GO" id="GO:0046872">
    <property type="term" value="F:metal ion binding"/>
    <property type="evidence" value="ECO:0007669"/>
    <property type="project" value="UniProtKB-KW"/>
</dbReference>
<dbReference type="RefSeq" id="WP_085854130.1">
    <property type="nucleotide sequence ID" value="NZ_FOPF01000005.1"/>
</dbReference>
<evidence type="ECO:0000256" key="1">
    <source>
        <dbReference type="ARBA" id="ARBA00022723"/>
    </source>
</evidence>
<dbReference type="Proteomes" id="UP000193870">
    <property type="component" value="Unassembled WGS sequence"/>
</dbReference>
<dbReference type="EC" id="2.5.1.18" evidence="3"/>
<dbReference type="Pfam" id="PF00903">
    <property type="entry name" value="Glyoxalase"/>
    <property type="match status" value="1"/>
</dbReference>
<feature type="domain" description="VOC" evidence="2">
    <location>
        <begin position="6"/>
        <end position="116"/>
    </location>
</feature>
<sequence length="137" mass="15195">MTRVRGLNHVTLAVADVDRAVAFYRDLLGFRLRALWPEGAYLEAGPLWLCLSHDPAAAGQTRADYTHIAFDVAAEAFDELASQVAQAAPIWRENRSEGKSLYVLDPDGHKIELHDGSLESRLAAYRRDPCKGVTVFD</sequence>
<dbReference type="EMBL" id="FWFV01000005">
    <property type="protein sequence ID" value="SLN47965.1"/>
    <property type="molecule type" value="Genomic_DNA"/>
</dbReference>
<gene>
    <name evidence="3" type="primary">fosA</name>
    <name evidence="3" type="ORF">PAM7066_02153</name>
</gene>
<keyword evidence="1" id="KW-0479">Metal-binding</keyword>
<evidence type="ECO:0000259" key="2">
    <source>
        <dbReference type="PROSITE" id="PS51819"/>
    </source>
</evidence>